<reference evidence="2 3" key="1">
    <citation type="submission" date="2019-03" db="EMBL/GenBank/DDBJ databases">
        <title>First draft genome of Liparis tanakae, snailfish: a comprehensive survey of snailfish specific genes.</title>
        <authorList>
            <person name="Kim W."/>
            <person name="Song I."/>
            <person name="Jeong J.-H."/>
            <person name="Kim D."/>
            <person name="Kim S."/>
            <person name="Ryu S."/>
            <person name="Song J.Y."/>
            <person name="Lee S.K."/>
        </authorList>
    </citation>
    <scope>NUCLEOTIDE SEQUENCE [LARGE SCALE GENOMIC DNA]</scope>
    <source>
        <tissue evidence="2">Muscle</tissue>
    </source>
</reference>
<gene>
    <name evidence="2" type="ORF">EYF80_058423</name>
</gene>
<sequence length="79" mass="9074">MMKWVWLTGEKNGDDQMGLANRPSCSDVPNSRSTLRDRNRDQDRTGDQDRNGPLTANNCNRSFKITTKNKQDVHLSHSR</sequence>
<accession>A0A4Z2ERG3</accession>
<feature type="compositionally biased region" description="Polar residues" evidence="1">
    <location>
        <begin position="54"/>
        <end position="68"/>
    </location>
</feature>
<proteinExistence type="predicted"/>
<evidence type="ECO:0000313" key="3">
    <source>
        <dbReference type="Proteomes" id="UP000314294"/>
    </source>
</evidence>
<dbReference type="AlphaFoldDB" id="A0A4Z2ERG3"/>
<feature type="compositionally biased region" description="Polar residues" evidence="1">
    <location>
        <begin position="23"/>
        <end position="33"/>
    </location>
</feature>
<feature type="compositionally biased region" description="Basic and acidic residues" evidence="1">
    <location>
        <begin position="34"/>
        <end position="50"/>
    </location>
</feature>
<evidence type="ECO:0000313" key="2">
    <source>
        <dbReference type="EMBL" id="TNN31425.1"/>
    </source>
</evidence>
<evidence type="ECO:0000256" key="1">
    <source>
        <dbReference type="SAM" id="MobiDB-lite"/>
    </source>
</evidence>
<dbReference type="EMBL" id="SRLO01003485">
    <property type="protein sequence ID" value="TNN31425.1"/>
    <property type="molecule type" value="Genomic_DNA"/>
</dbReference>
<organism evidence="2 3">
    <name type="scientific">Liparis tanakae</name>
    <name type="common">Tanaka's snailfish</name>
    <dbReference type="NCBI Taxonomy" id="230148"/>
    <lineage>
        <taxon>Eukaryota</taxon>
        <taxon>Metazoa</taxon>
        <taxon>Chordata</taxon>
        <taxon>Craniata</taxon>
        <taxon>Vertebrata</taxon>
        <taxon>Euteleostomi</taxon>
        <taxon>Actinopterygii</taxon>
        <taxon>Neopterygii</taxon>
        <taxon>Teleostei</taxon>
        <taxon>Neoteleostei</taxon>
        <taxon>Acanthomorphata</taxon>
        <taxon>Eupercaria</taxon>
        <taxon>Perciformes</taxon>
        <taxon>Cottioidei</taxon>
        <taxon>Cottales</taxon>
        <taxon>Liparidae</taxon>
        <taxon>Liparis</taxon>
    </lineage>
</organism>
<keyword evidence="3" id="KW-1185">Reference proteome</keyword>
<feature type="compositionally biased region" description="Basic and acidic residues" evidence="1">
    <location>
        <begin position="69"/>
        <end position="79"/>
    </location>
</feature>
<comment type="caution">
    <text evidence="2">The sequence shown here is derived from an EMBL/GenBank/DDBJ whole genome shotgun (WGS) entry which is preliminary data.</text>
</comment>
<dbReference type="Proteomes" id="UP000314294">
    <property type="component" value="Unassembled WGS sequence"/>
</dbReference>
<name>A0A4Z2ERG3_9TELE</name>
<feature type="region of interest" description="Disordered" evidence="1">
    <location>
        <begin position="1"/>
        <end position="79"/>
    </location>
</feature>
<protein>
    <submittedName>
        <fullName evidence="2">Uncharacterized protein</fullName>
    </submittedName>
</protein>